<comment type="caution">
    <text evidence="2">The sequence shown here is derived from an EMBL/GenBank/DDBJ whole genome shotgun (WGS) entry which is preliminary data.</text>
</comment>
<keyword evidence="1" id="KW-0812">Transmembrane</keyword>
<proteinExistence type="predicted"/>
<keyword evidence="1" id="KW-0472">Membrane</keyword>
<evidence type="ECO:0000313" key="2">
    <source>
        <dbReference type="EMBL" id="EPF93341.1"/>
    </source>
</evidence>
<evidence type="ECO:0000256" key="1">
    <source>
        <dbReference type="SAM" id="Phobius"/>
    </source>
</evidence>
<organism evidence="2 3">
    <name type="scientific">Acinetobacter gyllenbergii CIP 110306 = MTCC 11365</name>
    <dbReference type="NCBI Taxonomy" id="1217657"/>
    <lineage>
        <taxon>Bacteria</taxon>
        <taxon>Pseudomonadati</taxon>
        <taxon>Pseudomonadota</taxon>
        <taxon>Gammaproteobacteria</taxon>
        <taxon>Moraxellales</taxon>
        <taxon>Moraxellaceae</taxon>
        <taxon>Acinetobacter</taxon>
    </lineage>
</organism>
<dbReference type="Proteomes" id="UP000014523">
    <property type="component" value="Unassembled WGS sequence"/>
</dbReference>
<accession>A0A829HN11</accession>
<sequence length="87" mass="9953">MLTILVEIMMSVFIANFKASEHPIINVVARGFLIMLAILVVGLFPLIKDGKEFSIVFSLMVSFLIGFIVSFLIFLIEFFFKYGERKK</sequence>
<keyword evidence="1" id="KW-1133">Transmembrane helix</keyword>
<feature type="transmembrane region" description="Helical" evidence="1">
    <location>
        <begin position="53"/>
        <end position="80"/>
    </location>
</feature>
<keyword evidence="3" id="KW-1185">Reference proteome</keyword>
<feature type="transmembrane region" description="Helical" evidence="1">
    <location>
        <begin position="27"/>
        <end position="47"/>
    </location>
</feature>
<reference evidence="2 3" key="1">
    <citation type="submission" date="2013-06" db="EMBL/GenBank/DDBJ databases">
        <title>The Genome Sequence of Acinetobacter gyllenbergii CIP 110306.</title>
        <authorList>
            <consortium name="The Broad Institute Genome Sequencing Platform"/>
            <consortium name="The Broad Institute Genome Sequencing Center for Infectious Disease"/>
            <person name="Cerqueira G."/>
            <person name="Feldgarden M."/>
            <person name="Courvalin P."/>
            <person name="Perichon B."/>
            <person name="Grillot-Courvalin C."/>
            <person name="Clermont D."/>
            <person name="Rocha E."/>
            <person name="Yoon E.-J."/>
            <person name="Nemec A."/>
            <person name="Young S.K."/>
            <person name="Zeng Q."/>
            <person name="Gargeya S."/>
            <person name="Fitzgerald M."/>
            <person name="Abouelleil A."/>
            <person name="Alvarado L."/>
            <person name="Berlin A.M."/>
            <person name="Chapman S.B."/>
            <person name="Dewar J."/>
            <person name="Goldberg J."/>
            <person name="Griggs A."/>
            <person name="Gujja S."/>
            <person name="Hansen M."/>
            <person name="Howarth C."/>
            <person name="Imamovic A."/>
            <person name="Larimer J."/>
            <person name="McCowan C."/>
            <person name="Murphy C."/>
            <person name="Pearson M."/>
            <person name="Priest M."/>
            <person name="Roberts A."/>
            <person name="Saif S."/>
            <person name="Shea T."/>
            <person name="Sykes S."/>
            <person name="Wortman J."/>
            <person name="Nusbaum C."/>
            <person name="Birren B."/>
        </authorList>
    </citation>
    <scope>NUCLEOTIDE SEQUENCE [LARGE SCALE GENOMIC DNA]</scope>
    <source>
        <strain evidence="2 3">CIP 110306</strain>
    </source>
</reference>
<dbReference type="AlphaFoldDB" id="A0A829HN11"/>
<dbReference type="EMBL" id="ATGG01000003">
    <property type="protein sequence ID" value="EPF93341.1"/>
    <property type="molecule type" value="Genomic_DNA"/>
</dbReference>
<protein>
    <submittedName>
        <fullName evidence="2">Uncharacterized protein</fullName>
    </submittedName>
</protein>
<name>A0A829HN11_9GAMM</name>
<dbReference type="RefSeq" id="WP_016542100.1">
    <property type="nucleotide sequence ID" value="NZ_ASQH01000015.1"/>
</dbReference>
<evidence type="ECO:0000313" key="3">
    <source>
        <dbReference type="Proteomes" id="UP000014523"/>
    </source>
</evidence>
<gene>
    <name evidence="2" type="ORF">F957_00137</name>
</gene>